<evidence type="ECO:0000256" key="5">
    <source>
        <dbReference type="ARBA" id="ARBA00022519"/>
    </source>
</evidence>
<name>A0A316G1L0_9GAMM</name>
<keyword evidence="3" id="KW-1003">Cell membrane</keyword>
<dbReference type="InterPro" id="IPR049875">
    <property type="entry name" value="TypeII_GspH"/>
</dbReference>
<dbReference type="Proteomes" id="UP000245790">
    <property type="component" value="Unassembled WGS sequence"/>
</dbReference>
<evidence type="ECO:0000256" key="3">
    <source>
        <dbReference type="ARBA" id="ARBA00022475"/>
    </source>
</evidence>
<dbReference type="Gene3D" id="3.55.40.10">
    <property type="entry name" value="minor pseudopilin epsh domain"/>
    <property type="match status" value="1"/>
</dbReference>
<dbReference type="PROSITE" id="PS00409">
    <property type="entry name" value="PROKAR_NTER_METHYL"/>
    <property type="match status" value="1"/>
</dbReference>
<evidence type="ECO:0000256" key="10">
    <source>
        <dbReference type="SAM" id="Phobius"/>
    </source>
</evidence>
<accession>A0A316G1L0</accession>
<evidence type="ECO:0000313" key="11">
    <source>
        <dbReference type="EMBL" id="PWK53786.1"/>
    </source>
</evidence>
<dbReference type="GO" id="GO:0005886">
    <property type="term" value="C:plasma membrane"/>
    <property type="evidence" value="ECO:0007669"/>
    <property type="project" value="UniProtKB-SubCell"/>
</dbReference>
<keyword evidence="5" id="KW-0997">Cell inner membrane</keyword>
<feature type="transmembrane region" description="Helical" evidence="10">
    <location>
        <begin position="22"/>
        <end position="49"/>
    </location>
</feature>
<keyword evidence="8 10" id="KW-0472">Membrane</keyword>
<gene>
    <name evidence="11" type="ORF">C8D97_102175</name>
</gene>
<dbReference type="NCBIfam" id="TIGR01708">
    <property type="entry name" value="typeII_sec_gspH"/>
    <property type="match status" value="1"/>
</dbReference>
<comment type="caution">
    <text evidence="11">The sequence shown here is derived from an EMBL/GenBank/DDBJ whole genome shotgun (WGS) entry which is preliminary data.</text>
</comment>
<keyword evidence="6 10" id="KW-0812">Transmembrane</keyword>
<evidence type="ECO:0000256" key="4">
    <source>
        <dbReference type="ARBA" id="ARBA00022481"/>
    </source>
</evidence>
<keyword evidence="7 10" id="KW-1133">Transmembrane helix</keyword>
<sequence>MTFPLPAKIIQSFFTSSVRKPAVAGFSLIEVLIALVIGALLISLATLAFGDPKKEELEKQAFRLYALIKQAQDETLLRGLDIGIRIEKQKYSFLLYDAENDKWLPITDDDFFTEKEIPESLEVKVVVDGTTLFSEDEDDVDIFEEDVDIFEDGDQPKVEPPQIYILSSGEMNDFHIAIGWTDEDPRYFLITGTMLGEVQLDGPMTGNLRDEVNSDDLPDLDV</sequence>
<dbReference type="EMBL" id="QGGU01000002">
    <property type="protein sequence ID" value="PWK53786.1"/>
    <property type="molecule type" value="Genomic_DNA"/>
</dbReference>
<evidence type="ECO:0000256" key="2">
    <source>
        <dbReference type="ARBA" id="ARBA00021549"/>
    </source>
</evidence>
<dbReference type="GO" id="GO:0015628">
    <property type="term" value="P:protein secretion by the type II secretion system"/>
    <property type="evidence" value="ECO:0007669"/>
    <property type="project" value="InterPro"/>
</dbReference>
<organism evidence="11 12">
    <name type="scientific">Pleionea mediterranea</name>
    <dbReference type="NCBI Taxonomy" id="523701"/>
    <lineage>
        <taxon>Bacteria</taxon>
        <taxon>Pseudomonadati</taxon>
        <taxon>Pseudomonadota</taxon>
        <taxon>Gammaproteobacteria</taxon>
        <taxon>Oceanospirillales</taxon>
        <taxon>Pleioneaceae</taxon>
        <taxon>Pleionea</taxon>
    </lineage>
</organism>
<evidence type="ECO:0000256" key="9">
    <source>
        <dbReference type="ARBA" id="ARBA00030775"/>
    </source>
</evidence>
<reference evidence="11 12" key="1">
    <citation type="submission" date="2018-05" db="EMBL/GenBank/DDBJ databases">
        <title>Genomic Encyclopedia of Type Strains, Phase IV (KMG-IV): sequencing the most valuable type-strain genomes for metagenomic binning, comparative biology and taxonomic classification.</title>
        <authorList>
            <person name="Goeker M."/>
        </authorList>
    </citation>
    <scope>NUCLEOTIDE SEQUENCE [LARGE SCALE GENOMIC DNA]</scope>
    <source>
        <strain evidence="11 12">DSM 25350</strain>
    </source>
</reference>
<proteinExistence type="predicted"/>
<dbReference type="GO" id="GO:0015627">
    <property type="term" value="C:type II protein secretion system complex"/>
    <property type="evidence" value="ECO:0007669"/>
    <property type="project" value="InterPro"/>
</dbReference>
<dbReference type="NCBIfam" id="TIGR02532">
    <property type="entry name" value="IV_pilin_GFxxxE"/>
    <property type="match status" value="1"/>
</dbReference>
<comment type="subcellular location">
    <subcellularLocation>
        <location evidence="1">Cell inner membrane</location>
        <topology evidence="1">Single-pass membrane protein</topology>
    </subcellularLocation>
</comment>
<evidence type="ECO:0000256" key="6">
    <source>
        <dbReference type="ARBA" id="ARBA00022692"/>
    </source>
</evidence>
<protein>
    <recommendedName>
        <fullName evidence="2">Type II secretion system protein H</fullName>
    </recommendedName>
    <alternativeName>
        <fullName evidence="9">General secretion pathway protein H</fullName>
    </alternativeName>
</protein>
<keyword evidence="12" id="KW-1185">Reference proteome</keyword>
<dbReference type="SUPFAM" id="SSF54523">
    <property type="entry name" value="Pili subunits"/>
    <property type="match status" value="1"/>
</dbReference>
<dbReference type="OrthoDB" id="5730913at2"/>
<dbReference type="PRINTS" id="PR00885">
    <property type="entry name" value="BCTERIALGSPH"/>
</dbReference>
<dbReference type="RefSeq" id="WP_109761847.1">
    <property type="nucleotide sequence ID" value="NZ_QGGU01000002.1"/>
</dbReference>
<keyword evidence="4" id="KW-0488">Methylation</keyword>
<evidence type="ECO:0000256" key="7">
    <source>
        <dbReference type="ARBA" id="ARBA00022989"/>
    </source>
</evidence>
<evidence type="ECO:0000256" key="8">
    <source>
        <dbReference type="ARBA" id="ARBA00023136"/>
    </source>
</evidence>
<dbReference type="InterPro" id="IPR012902">
    <property type="entry name" value="N_methyl_site"/>
</dbReference>
<evidence type="ECO:0000313" key="12">
    <source>
        <dbReference type="Proteomes" id="UP000245790"/>
    </source>
</evidence>
<evidence type="ECO:0000256" key="1">
    <source>
        <dbReference type="ARBA" id="ARBA00004377"/>
    </source>
</evidence>
<dbReference type="InterPro" id="IPR045584">
    <property type="entry name" value="Pilin-like"/>
</dbReference>
<dbReference type="AlphaFoldDB" id="A0A316G1L0"/>
<dbReference type="Pfam" id="PF07963">
    <property type="entry name" value="N_methyl"/>
    <property type="match status" value="1"/>
</dbReference>
<dbReference type="InterPro" id="IPR002416">
    <property type="entry name" value="T2SS_protein-GspH"/>
</dbReference>